<dbReference type="EMBL" id="JAEILG010000027">
    <property type="protein sequence ID" value="MBI6565030.1"/>
    <property type="molecule type" value="Genomic_DNA"/>
</dbReference>
<sequence length="116" mass="13257">MNQVAHFSVPHSREPAEFGKDHTLQKIYVPGYRYAKAGIVLSQFVSGDGYQPDLFAPEPRRNSETLMKVLDGINARYGRGSIRLAVEPPIPQWGMKRDYLSDSYVTDWNQLKRVKC</sequence>
<protein>
    <submittedName>
        <fullName evidence="2">DUF4113 domain-containing protein</fullName>
    </submittedName>
</protein>
<evidence type="ECO:0000313" key="3">
    <source>
        <dbReference type="Proteomes" id="UP000648914"/>
    </source>
</evidence>
<dbReference type="Pfam" id="PF13438">
    <property type="entry name" value="DUF4113"/>
    <property type="match status" value="1"/>
</dbReference>
<proteinExistence type="predicted"/>
<keyword evidence="3" id="KW-1185">Reference proteome</keyword>
<name>A0ABS0UKC3_9PSED</name>
<reference evidence="2 3" key="1">
    <citation type="submission" date="2020-12" db="EMBL/GenBank/DDBJ databases">
        <title>Comparative genomic insights into the epidemiology and virulence of plant pathogenic Pseudomonads from Turkey.</title>
        <authorList>
            <person name="Dillon M."/>
            <person name="Ruiz-Bedoya T."/>
            <person name="Bendalovic-Torma C."/>
            <person name="Guttman K.M."/>
            <person name="Kwak H."/>
            <person name="Middleton M.A."/>
            <person name="Wang P.W."/>
            <person name="Horuz S."/>
            <person name="Aysan Y."/>
            <person name="Guttman D.S."/>
        </authorList>
    </citation>
    <scope>NUCLEOTIDE SEQUENCE [LARGE SCALE GENOMIC DNA]</scope>
    <source>
        <strain evidence="2 3">S5_IA_2b</strain>
    </source>
</reference>
<dbReference type="Proteomes" id="UP000648914">
    <property type="component" value="Unassembled WGS sequence"/>
</dbReference>
<evidence type="ECO:0000313" key="2">
    <source>
        <dbReference type="EMBL" id="MBI6565030.1"/>
    </source>
</evidence>
<organism evidence="2 3">
    <name type="scientific">Pseudomonas synxantha</name>
    <dbReference type="NCBI Taxonomy" id="47883"/>
    <lineage>
        <taxon>Bacteria</taxon>
        <taxon>Pseudomonadati</taxon>
        <taxon>Pseudomonadota</taxon>
        <taxon>Gammaproteobacteria</taxon>
        <taxon>Pseudomonadales</taxon>
        <taxon>Pseudomonadaceae</taxon>
        <taxon>Pseudomonas</taxon>
    </lineage>
</organism>
<accession>A0ABS0UKC3</accession>
<feature type="domain" description="DUF4113" evidence="1">
    <location>
        <begin position="65"/>
        <end position="114"/>
    </location>
</feature>
<dbReference type="InterPro" id="IPR025188">
    <property type="entry name" value="DUF4113"/>
</dbReference>
<evidence type="ECO:0000259" key="1">
    <source>
        <dbReference type="Pfam" id="PF13438"/>
    </source>
</evidence>
<gene>
    <name evidence="2" type="ORF">YA0852_13080</name>
</gene>
<comment type="caution">
    <text evidence="2">The sequence shown here is derived from an EMBL/GenBank/DDBJ whole genome shotgun (WGS) entry which is preliminary data.</text>
</comment>